<proteinExistence type="predicted"/>
<evidence type="ECO:0000256" key="1">
    <source>
        <dbReference type="ARBA" id="ARBA00022737"/>
    </source>
</evidence>
<dbReference type="InterPro" id="IPR045351">
    <property type="entry name" value="DUF6531"/>
</dbReference>
<protein>
    <submittedName>
        <fullName evidence="5">Type IV secretion protein Rhs</fullName>
    </submittedName>
</protein>
<feature type="region of interest" description="Disordered" evidence="2">
    <location>
        <begin position="1"/>
        <end position="40"/>
    </location>
</feature>
<accession>A0A854A1T3</accession>
<dbReference type="Pfam" id="PF25023">
    <property type="entry name" value="TEN_YD-shell"/>
    <property type="match status" value="2"/>
</dbReference>
<dbReference type="SUPFAM" id="SSF69304">
    <property type="entry name" value="Tricorn protease N-terminal domain"/>
    <property type="match status" value="1"/>
</dbReference>
<evidence type="ECO:0000256" key="2">
    <source>
        <dbReference type="SAM" id="MobiDB-lite"/>
    </source>
</evidence>
<dbReference type="NCBIfam" id="TIGR01643">
    <property type="entry name" value="YD_repeat_2x"/>
    <property type="match status" value="8"/>
</dbReference>
<reference evidence="5 6" key="1">
    <citation type="submission" date="2016-11" db="EMBL/GenBank/DDBJ databases">
        <title>Draft genome of Pseudomonas versuta A4R1.12.</title>
        <authorList>
            <person name="See-Too W.-S."/>
        </authorList>
    </citation>
    <scope>NUCLEOTIDE SEQUENCE [LARGE SCALE GENOMIC DNA]</scope>
    <source>
        <strain evidence="5 6">A4R1.12</strain>
    </source>
</reference>
<gene>
    <name evidence="5" type="ORF">BOH74_17205</name>
</gene>
<dbReference type="InterPro" id="IPR056823">
    <property type="entry name" value="TEN-like_YD-shell"/>
</dbReference>
<sequence length="1115" mass="127076">MYRSLPQPRYNLSPEGFGMAPQPPSFDRPPGAIEQEPSNWPSVSMVTGEVRLRLSDGTLDGPLPFEWTRLYCTRFVDTASDLGFGWSHSLCHHLQRDDDGLLWIDSENRQTRFVWPGAQRPAITCAQVNATIYLGDTDGELIIAQAGKHCRFFHFQDLKLSAISDAYGNRLNIDWHLGRLQRIDNGAGRALLLRYQQGLLCAVDYQHYDDNHESGDARGQPRADRWSTLHTLVTYRYNDSGQLTGASNALQETEQYRYDAWHVIQERQLAGGAVSFWTWQHAGKHSRCIHHTTNFGQMHVDYQWDDRGAVTVRHQDGSQHTWVHDANARLVSHTGPGGAEHHYSHDEEGRLIAEKDPAGTLTRYRYNEAGQLSAVIPALDEPTFYSYLNGHLHKVQRGLACWIYEHNARADITRQIDPDGNVTTWSYTCMGQISARVLPDGGYHRLTWNRLGQLLDETLPDATQQRYSYDLRGRKTTAQDQYGAITRYQWDALGRLSQMILPGGKTRAWSYNAYGKVVAQRDERGQITRYEYADNLPMLSSRINPDGSQLNYRYDNCLLLLTSIENERNEHYLLDYHPGGLVRQEVGFDGTKTGYSYDLNGRLLEQIEYPDADYPDQQPLITLYQRDSAGRLLLKTLPDASTIACTYDNLSRLTRVTDGKWPLVYEYDLQDRLITEHQGPAILRYQYDVLGQLSACHLPDGNQLVYHYQKGAGLCAIDLNGERLSEHQFEAGREISRQQGNLHSQYRYDQQGRLQEHAITSRSPDHGFGARPLYSRHYQYDASGNLRLLGDSRHGQQSYSYDPQGRLIAVRGKAEECFEHDPAGNLLRQSASGRGRSSPTNVKGNRLLIQGDCHFVYDAYGNLIQERRGAGQRLVRHYRYDCQHRLTAITLPEGSEIQYLYDALGRRIAKQVDDRSTRFVWLGECLLSESSSQKDLPASTCYRSYLYEPGTCKPLALLQGEGPGGSIFHYQLDPFGTPLELTDPCAIIVWSACYRAYGNVHTFDIADISNPLRFQGQYYDDESGLHYHRHRYYNPSTGRYLSPDPLKLAAGLNSYRYEPVLRQDWRCNTPRRGINNRSACNTGTAPDHQHQDADSVRATAPPPLPHESCRARYWP</sequence>
<evidence type="ECO:0000313" key="6">
    <source>
        <dbReference type="Proteomes" id="UP000185990"/>
    </source>
</evidence>
<dbReference type="EMBL" id="MPJD01000027">
    <property type="protein sequence ID" value="OKA19989.1"/>
    <property type="molecule type" value="Genomic_DNA"/>
</dbReference>
<evidence type="ECO:0000259" key="3">
    <source>
        <dbReference type="Pfam" id="PF20148"/>
    </source>
</evidence>
<dbReference type="NCBIfam" id="TIGR03696">
    <property type="entry name" value="Rhs_assc_core"/>
    <property type="match status" value="1"/>
</dbReference>
<keyword evidence="1" id="KW-0677">Repeat</keyword>
<dbReference type="PRINTS" id="PR00394">
    <property type="entry name" value="RHSPROTEIN"/>
</dbReference>
<organism evidence="5 6">
    <name type="scientific">Pseudomonas versuta</name>
    <dbReference type="NCBI Taxonomy" id="1788301"/>
    <lineage>
        <taxon>Bacteria</taxon>
        <taxon>Pseudomonadati</taxon>
        <taxon>Pseudomonadota</taxon>
        <taxon>Gammaproteobacteria</taxon>
        <taxon>Pseudomonadales</taxon>
        <taxon>Pseudomonadaceae</taxon>
        <taxon>Pseudomonas</taxon>
    </lineage>
</organism>
<feature type="domain" description="Teneurin-like YD-shell" evidence="4">
    <location>
        <begin position="792"/>
        <end position="1044"/>
    </location>
</feature>
<dbReference type="PANTHER" id="PTHR32305:SF15">
    <property type="entry name" value="PROTEIN RHSA-RELATED"/>
    <property type="match status" value="1"/>
</dbReference>
<dbReference type="Pfam" id="PF20148">
    <property type="entry name" value="DUF6531"/>
    <property type="match status" value="1"/>
</dbReference>
<feature type="domain" description="DUF6531" evidence="3">
    <location>
        <begin position="43"/>
        <end position="113"/>
    </location>
</feature>
<dbReference type="PANTHER" id="PTHR32305">
    <property type="match status" value="1"/>
</dbReference>
<dbReference type="AlphaFoldDB" id="A0A854A1T3"/>
<name>A0A854A1T3_9PSED</name>
<dbReference type="InterPro" id="IPR006530">
    <property type="entry name" value="YD"/>
</dbReference>
<dbReference type="InterPro" id="IPR022385">
    <property type="entry name" value="Rhs_assc_core"/>
</dbReference>
<dbReference type="Gene3D" id="2.180.10.10">
    <property type="entry name" value="RHS repeat-associated core"/>
    <property type="match status" value="4"/>
</dbReference>
<comment type="caution">
    <text evidence="5">The sequence shown here is derived from an EMBL/GenBank/DDBJ whole genome shotgun (WGS) entry which is preliminary data.</text>
</comment>
<evidence type="ECO:0000313" key="5">
    <source>
        <dbReference type="EMBL" id="OKA19989.1"/>
    </source>
</evidence>
<feature type="domain" description="Teneurin-like YD-shell" evidence="4">
    <location>
        <begin position="365"/>
        <end position="555"/>
    </location>
</feature>
<dbReference type="InterPro" id="IPR050708">
    <property type="entry name" value="T6SS_VgrG/RHS"/>
</dbReference>
<dbReference type="Proteomes" id="UP000185990">
    <property type="component" value="Unassembled WGS sequence"/>
</dbReference>
<feature type="region of interest" description="Disordered" evidence="2">
    <location>
        <begin position="1076"/>
        <end position="1115"/>
    </location>
</feature>
<evidence type="ECO:0000259" key="4">
    <source>
        <dbReference type="Pfam" id="PF25023"/>
    </source>
</evidence>